<dbReference type="Proteomes" id="UP000625210">
    <property type="component" value="Unassembled WGS sequence"/>
</dbReference>
<dbReference type="RefSeq" id="WP_188647086.1">
    <property type="nucleotide sequence ID" value="NZ_BMHQ01000003.1"/>
</dbReference>
<keyword evidence="3" id="KW-1185">Reference proteome</keyword>
<accession>A0A8J2VFT2</accession>
<name>A0A8J2VFT2_9BACL</name>
<comment type="caution">
    <text evidence="2">The sequence shown here is derived from an EMBL/GenBank/DDBJ whole genome shotgun (WGS) entry which is preliminary data.</text>
</comment>
<dbReference type="EMBL" id="BMHQ01000003">
    <property type="protein sequence ID" value="GGE11948.1"/>
    <property type="molecule type" value="Genomic_DNA"/>
</dbReference>
<sequence>MSQKKALDNNGQREMKVPGGEHRNGRLSQIKNQSIEEEPYPAEYVNKKEDEST</sequence>
<evidence type="ECO:0000313" key="2">
    <source>
        <dbReference type="EMBL" id="GGE11948.1"/>
    </source>
</evidence>
<reference evidence="2" key="2">
    <citation type="submission" date="2020-09" db="EMBL/GenBank/DDBJ databases">
        <authorList>
            <person name="Sun Q."/>
            <person name="Zhou Y."/>
        </authorList>
    </citation>
    <scope>NUCLEOTIDE SEQUENCE</scope>
    <source>
        <strain evidence="2">CGMCC 1.15179</strain>
    </source>
</reference>
<protein>
    <submittedName>
        <fullName evidence="2">Uncharacterized protein</fullName>
    </submittedName>
</protein>
<evidence type="ECO:0000256" key="1">
    <source>
        <dbReference type="SAM" id="MobiDB-lite"/>
    </source>
</evidence>
<dbReference type="AlphaFoldDB" id="A0A8J2VFT2"/>
<evidence type="ECO:0000313" key="3">
    <source>
        <dbReference type="Proteomes" id="UP000625210"/>
    </source>
</evidence>
<organism evidence="2 3">
    <name type="scientific">Marinithermofilum abyssi</name>
    <dbReference type="NCBI Taxonomy" id="1571185"/>
    <lineage>
        <taxon>Bacteria</taxon>
        <taxon>Bacillati</taxon>
        <taxon>Bacillota</taxon>
        <taxon>Bacilli</taxon>
        <taxon>Bacillales</taxon>
        <taxon>Thermoactinomycetaceae</taxon>
        <taxon>Marinithermofilum</taxon>
    </lineage>
</organism>
<feature type="compositionally biased region" description="Basic and acidic residues" evidence="1">
    <location>
        <begin position="1"/>
        <end position="24"/>
    </location>
</feature>
<proteinExistence type="predicted"/>
<reference evidence="2" key="1">
    <citation type="journal article" date="2014" name="Int. J. Syst. Evol. Microbiol.">
        <title>Complete genome sequence of Corynebacterium casei LMG S-19264T (=DSM 44701T), isolated from a smear-ripened cheese.</title>
        <authorList>
            <consortium name="US DOE Joint Genome Institute (JGI-PGF)"/>
            <person name="Walter F."/>
            <person name="Albersmeier A."/>
            <person name="Kalinowski J."/>
            <person name="Ruckert C."/>
        </authorList>
    </citation>
    <scope>NUCLEOTIDE SEQUENCE</scope>
    <source>
        <strain evidence="2">CGMCC 1.15179</strain>
    </source>
</reference>
<gene>
    <name evidence="2" type="ORF">GCM10011571_11640</name>
</gene>
<feature type="region of interest" description="Disordered" evidence="1">
    <location>
        <begin position="1"/>
        <end position="53"/>
    </location>
</feature>